<dbReference type="InterPro" id="IPR013538">
    <property type="entry name" value="ASHA1/2-like_C"/>
</dbReference>
<dbReference type="InterPro" id="IPR023393">
    <property type="entry name" value="START-like_dom_sf"/>
</dbReference>
<comment type="caution">
    <text evidence="3">The sequence shown here is derived from an EMBL/GenBank/DDBJ whole genome shotgun (WGS) entry which is preliminary data.</text>
</comment>
<protein>
    <submittedName>
        <fullName evidence="3">Polyketide cyclase</fullName>
    </submittedName>
</protein>
<name>A0A3D8TQN6_9LIST</name>
<organism evidence="3 4">
    <name type="scientific">Listeria kieliensis</name>
    <dbReference type="NCBI Taxonomy" id="1621700"/>
    <lineage>
        <taxon>Bacteria</taxon>
        <taxon>Bacillati</taxon>
        <taxon>Bacillota</taxon>
        <taxon>Bacilli</taxon>
        <taxon>Bacillales</taxon>
        <taxon>Listeriaceae</taxon>
        <taxon>Listeria</taxon>
    </lineage>
</organism>
<proteinExistence type="inferred from homology"/>
<dbReference type="Pfam" id="PF08327">
    <property type="entry name" value="AHSA1"/>
    <property type="match status" value="1"/>
</dbReference>
<reference evidence="4" key="1">
    <citation type="submission" date="2015-04" db="EMBL/GenBank/DDBJ databases">
        <authorList>
            <person name="Schardt J."/>
            <person name="Mueller-Herbst S."/>
            <person name="Scherer S."/>
            <person name="Huptas C."/>
        </authorList>
    </citation>
    <scope>NUCLEOTIDE SEQUENCE [LARGE SCALE GENOMIC DNA]</scope>
    <source>
        <strain evidence="4">Kiel-L1</strain>
    </source>
</reference>
<dbReference type="Proteomes" id="UP000257055">
    <property type="component" value="Unassembled WGS sequence"/>
</dbReference>
<dbReference type="SUPFAM" id="SSF55961">
    <property type="entry name" value="Bet v1-like"/>
    <property type="match status" value="1"/>
</dbReference>
<keyword evidence="4" id="KW-1185">Reference proteome</keyword>
<evidence type="ECO:0000256" key="1">
    <source>
        <dbReference type="ARBA" id="ARBA00006817"/>
    </source>
</evidence>
<gene>
    <name evidence="3" type="ORF">UR08_08575</name>
</gene>
<feature type="domain" description="Activator of Hsp90 ATPase homologue 1/2-like C-terminal" evidence="2">
    <location>
        <begin position="12"/>
        <end position="124"/>
    </location>
</feature>
<accession>A0A3D8TQN6</accession>
<dbReference type="EMBL" id="LARY01000002">
    <property type="protein sequence ID" value="RDX01003.1"/>
    <property type="molecule type" value="Genomic_DNA"/>
</dbReference>
<evidence type="ECO:0000313" key="3">
    <source>
        <dbReference type="EMBL" id="RDX01003.1"/>
    </source>
</evidence>
<dbReference type="RefSeq" id="WP_115753255.1">
    <property type="nucleotide sequence ID" value="NZ_LARY01000002.1"/>
</dbReference>
<evidence type="ECO:0000313" key="4">
    <source>
        <dbReference type="Proteomes" id="UP000257055"/>
    </source>
</evidence>
<comment type="similarity">
    <text evidence="1">Belongs to the AHA1 family.</text>
</comment>
<evidence type="ECO:0000259" key="2">
    <source>
        <dbReference type="Pfam" id="PF08327"/>
    </source>
</evidence>
<dbReference type="AlphaFoldDB" id="A0A3D8TQN6"/>
<dbReference type="Gene3D" id="3.30.530.20">
    <property type="match status" value="1"/>
</dbReference>
<sequence>MRTKVSLLIRKPVNKVFEAFINPEITTRFWFSKSSGKLVQGQKVTWEWEIYGVTDEVYVQEIVPNERIHIQAKNLQETIFRFTPFSETETVVEIDNGEFETLEEIIDTTEGYTLVLSGLKAVLEHDLNLHLIEDKHPDARV</sequence>